<sequence length="64" mass="6995">MQPRSIFYGLLKWTQLLAPSCPCEFICRSPIAGASENSALLHSPVYCLVPSALFATDTAPFTVY</sequence>
<dbReference type="EMBL" id="KN831768">
    <property type="protein sequence ID" value="KIM48913.1"/>
    <property type="molecule type" value="Genomic_DNA"/>
</dbReference>
<proteinExistence type="predicted"/>
<reference evidence="1 2" key="1">
    <citation type="submission" date="2014-04" db="EMBL/GenBank/DDBJ databases">
        <authorList>
            <consortium name="DOE Joint Genome Institute"/>
            <person name="Kuo A."/>
            <person name="Gay G."/>
            <person name="Dore J."/>
            <person name="Kohler A."/>
            <person name="Nagy L.G."/>
            <person name="Floudas D."/>
            <person name="Copeland A."/>
            <person name="Barry K.W."/>
            <person name="Cichocki N."/>
            <person name="Veneault-Fourrey C."/>
            <person name="LaButti K."/>
            <person name="Lindquist E.A."/>
            <person name="Lipzen A."/>
            <person name="Lundell T."/>
            <person name="Morin E."/>
            <person name="Murat C."/>
            <person name="Sun H."/>
            <person name="Tunlid A."/>
            <person name="Henrissat B."/>
            <person name="Grigoriev I.V."/>
            <person name="Hibbett D.S."/>
            <person name="Martin F."/>
            <person name="Nordberg H.P."/>
            <person name="Cantor M.N."/>
            <person name="Hua S.X."/>
        </authorList>
    </citation>
    <scope>NUCLEOTIDE SEQUENCE [LARGE SCALE GENOMIC DNA]</scope>
    <source>
        <strain evidence="2">h7</strain>
    </source>
</reference>
<dbReference type="Proteomes" id="UP000053424">
    <property type="component" value="Unassembled WGS sequence"/>
</dbReference>
<evidence type="ECO:0000313" key="1">
    <source>
        <dbReference type="EMBL" id="KIM48913.1"/>
    </source>
</evidence>
<protein>
    <submittedName>
        <fullName evidence="1">Uncharacterized protein</fullName>
    </submittedName>
</protein>
<keyword evidence="2" id="KW-1185">Reference proteome</keyword>
<dbReference type="HOGENOM" id="CLU_2867875_0_0_1"/>
<name>A0A0C2YGT9_HEBCY</name>
<organism evidence="1 2">
    <name type="scientific">Hebeloma cylindrosporum</name>
    <dbReference type="NCBI Taxonomy" id="76867"/>
    <lineage>
        <taxon>Eukaryota</taxon>
        <taxon>Fungi</taxon>
        <taxon>Dikarya</taxon>
        <taxon>Basidiomycota</taxon>
        <taxon>Agaricomycotina</taxon>
        <taxon>Agaricomycetes</taxon>
        <taxon>Agaricomycetidae</taxon>
        <taxon>Agaricales</taxon>
        <taxon>Agaricineae</taxon>
        <taxon>Hymenogastraceae</taxon>
        <taxon>Hebeloma</taxon>
    </lineage>
</organism>
<evidence type="ECO:0000313" key="2">
    <source>
        <dbReference type="Proteomes" id="UP000053424"/>
    </source>
</evidence>
<accession>A0A0C2YGT9</accession>
<reference evidence="2" key="2">
    <citation type="submission" date="2015-01" db="EMBL/GenBank/DDBJ databases">
        <title>Evolutionary Origins and Diversification of the Mycorrhizal Mutualists.</title>
        <authorList>
            <consortium name="DOE Joint Genome Institute"/>
            <consortium name="Mycorrhizal Genomics Consortium"/>
            <person name="Kohler A."/>
            <person name="Kuo A."/>
            <person name="Nagy L.G."/>
            <person name="Floudas D."/>
            <person name="Copeland A."/>
            <person name="Barry K.W."/>
            <person name="Cichocki N."/>
            <person name="Veneault-Fourrey C."/>
            <person name="LaButti K."/>
            <person name="Lindquist E.A."/>
            <person name="Lipzen A."/>
            <person name="Lundell T."/>
            <person name="Morin E."/>
            <person name="Murat C."/>
            <person name="Riley R."/>
            <person name="Ohm R."/>
            <person name="Sun H."/>
            <person name="Tunlid A."/>
            <person name="Henrissat B."/>
            <person name="Grigoriev I.V."/>
            <person name="Hibbett D.S."/>
            <person name="Martin F."/>
        </authorList>
    </citation>
    <scope>NUCLEOTIDE SEQUENCE [LARGE SCALE GENOMIC DNA]</scope>
    <source>
        <strain evidence="2">h7</strain>
    </source>
</reference>
<dbReference type="AlphaFoldDB" id="A0A0C2YGT9"/>
<gene>
    <name evidence="1" type="ORF">M413DRAFT_438088</name>
</gene>